<dbReference type="InterPro" id="IPR043007">
    <property type="entry name" value="AtzD/Barbiturase_RUC"/>
</dbReference>
<evidence type="ECO:0000256" key="1">
    <source>
        <dbReference type="ARBA" id="ARBA00010947"/>
    </source>
</evidence>
<name>A0A6M1LQZ2_9PROT</name>
<evidence type="ECO:0000256" key="4">
    <source>
        <dbReference type="HAMAP-Rule" id="MF_01989"/>
    </source>
</evidence>
<comment type="function">
    <text evidence="4">Cyclic amide hydrolase of unknown substrate specificity. Catalyzes the hydrolytic ring-opening of a cyclic amide. Does not act on cyanuric acid nor barbituric acid.</text>
</comment>
<dbReference type="Gene3D" id="3.30.1330.170">
    <property type="entry name" value="Cyanuric acid hydrolase/Barbiturase, RU A"/>
    <property type="match status" value="1"/>
</dbReference>
<keyword evidence="6" id="KW-1185">Reference proteome</keyword>
<feature type="site" description="Important for substrate specificity" evidence="4">
    <location>
        <position position="322"/>
    </location>
</feature>
<accession>A0A6M1LQZ2</accession>
<reference evidence="5 6" key="1">
    <citation type="submission" date="2020-02" db="EMBL/GenBank/DDBJ databases">
        <authorList>
            <person name="Kim H.M."/>
            <person name="Jeon C.O."/>
        </authorList>
    </citation>
    <scope>NUCLEOTIDE SEQUENCE [LARGE SCALE GENOMIC DNA]</scope>
    <source>
        <strain evidence="5 6">PeD5</strain>
    </source>
</reference>
<comment type="caution">
    <text evidence="5">The sequence shown here is derived from an EMBL/GenBank/DDBJ whole genome shotgun (WGS) entry which is preliminary data.</text>
</comment>
<dbReference type="Proteomes" id="UP000475385">
    <property type="component" value="Unassembled WGS sequence"/>
</dbReference>
<feature type="region of interest" description="RU C" evidence="4">
    <location>
        <begin position="251"/>
        <end position="369"/>
    </location>
</feature>
<dbReference type="Gene3D" id="3.30.1330.160">
    <property type="entry name" value="Cyanuric acid hydrolase/Barbituras, RU C"/>
    <property type="match status" value="1"/>
</dbReference>
<keyword evidence="3 4" id="KW-0378">Hydrolase</keyword>
<dbReference type="InterPro" id="IPR043008">
    <property type="entry name" value="AtzD/Barbiturase_RUA"/>
</dbReference>
<feature type="binding site" evidence="4">
    <location>
        <begin position="228"/>
        <end position="229"/>
    </location>
    <ligand>
        <name>substrate</name>
    </ligand>
</feature>
<dbReference type="InterPro" id="IPR014086">
    <property type="entry name" value="AtzD/Barbiturase"/>
</dbReference>
<feature type="active site" description="Nucleophile" evidence="4">
    <location>
        <position position="228"/>
    </location>
</feature>
<dbReference type="AlphaFoldDB" id="A0A6M1LQZ2"/>
<feature type="binding site" evidence="4">
    <location>
        <position position="190"/>
    </location>
    <ligand>
        <name>substrate</name>
    </ligand>
</feature>
<gene>
    <name evidence="5" type="ORF">G3576_21030</name>
</gene>
<comment type="domain">
    <text evidence="4">The monomer structure is formed from three repeating units (RUs) that share the same structure as one another. The monomer and the active site possess nearly threefold rotational symmetry, to the extent that the active site possesses three potential Ser-Lys catalytic dyads, but one of the 3 active site surfaces varies in composition suggesting it is involved in confering substrate specificity.</text>
</comment>
<comment type="subunit">
    <text evidence="2 4">Homotetramer.</text>
</comment>
<evidence type="ECO:0000256" key="3">
    <source>
        <dbReference type="ARBA" id="ARBA00022801"/>
    </source>
</evidence>
<dbReference type="EMBL" id="JAAIKB010000009">
    <property type="protein sequence ID" value="NGM22513.1"/>
    <property type="molecule type" value="Genomic_DNA"/>
</dbReference>
<comment type="caution">
    <text evidence="4">Lacks conserved residue(s) required for the propagation of feature annotation.</text>
</comment>
<feature type="binding site" evidence="4">
    <location>
        <position position="48"/>
    </location>
    <ligand>
        <name>substrate</name>
    </ligand>
</feature>
<evidence type="ECO:0000256" key="2">
    <source>
        <dbReference type="ARBA" id="ARBA00011881"/>
    </source>
</evidence>
<organism evidence="5 6">
    <name type="scientific">Falsiroseomonas algicola</name>
    <dbReference type="NCBI Taxonomy" id="2716930"/>
    <lineage>
        <taxon>Bacteria</taxon>
        <taxon>Pseudomonadati</taxon>
        <taxon>Pseudomonadota</taxon>
        <taxon>Alphaproteobacteria</taxon>
        <taxon>Acetobacterales</taxon>
        <taxon>Roseomonadaceae</taxon>
        <taxon>Falsiroseomonas</taxon>
    </lineage>
</organism>
<dbReference type="HAMAP" id="MF_01989">
    <property type="entry name" value="Cyc_amidohydrol"/>
    <property type="match status" value="1"/>
</dbReference>
<proteinExistence type="inferred from homology"/>
<reference evidence="5 6" key="2">
    <citation type="submission" date="2020-03" db="EMBL/GenBank/DDBJ databases">
        <title>Roseomonas stagni sp. nov., isolated from pond water in Japan.</title>
        <authorList>
            <person name="Furuhata K."/>
            <person name="Miyamoto H."/>
            <person name="Goto K."/>
        </authorList>
    </citation>
    <scope>NUCLEOTIDE SEQUENCE [LARGE SCALE GENOMIC DNA]</scope>
    <source>
        <strain evidence="5 6">PeD5</strain>
    </source>
</reference>
<evidence type="ECO:0000313" key="5">
    <source>
        <dbReference type="EMBL" id="NGM22513.1"/>
    </source>
</evidence>
<dbReference type="NCBIfam" id="TIGR02714">
    <property type="entry name" value="amido_AtzD_TrzD"/>
    <property type="match status" value="1"/>
</dbReference>
<feature type="region of interest" description="RU A" evidence="4">
    <location>
        <begin position="1"/>
        <end position="99"/>
    </location>
</feature>
<protein>
    <recommendedName>
        <fullName evidence="4">Cyclic amide hydrolase</fullName>
        <shortName evidence="4">CyAH</shortName>
        <ecNumber evidence="4">3.5.2.-</ecNumber>
    </recommendedName>
    <alternativeName>
        <fullName evidence="4">Ring-opening amidohydrolase</fullName>
    </alternativeName>
</protein>
<dbReference type="Pfam" id="PF09663">
    <property type="entry name" value="Amido_AtzD_TrzD"/>
    <property type="match status" value="1"/>
</dbReference>
<dbReference type="InterPro" id="IPR043006">
    <property type="entry name" value="AtzD/Barbiturase_RUB"/>
</dbReference>
<dbReference type="EC" id="3.5.2.-" evidence="4"/>
<feature type="binding site" evidence="4">
    <location>
        <position position="327"/>
    </location>
    <ligand>
        <name>substrate</name>
    </ligand>
</feature>
<sequence length="369" mass="37099">MHEARVFTVPMGAPEDVSAVARLFDEGIVDPAHVAALIAQTEGDGHARGYAATCLQLLFAERLGLSRAQVFDRIPMLMIGGTAGLMSPHITLFVKVPDCPSVPGGAKRLAIGVTSTRALLPEEYGTPVQVALVAEAVRAGMAQAGIAAAEDVACVEMKCPQMTAARAAEAAGRGAATVHPSAAAASSMSRGASALGCAVALGEVAADAITQDAIAGRPDLFTQRGSASSGNEQIAVRVVVIGNVAGAPGDHVAARGVMTHQLDLDGARAAFAAAGLRLSDGIVVAEDRPRIAAAFVNAGADSVGDWQGRRHTMLSDLLAGFSGHVAKAVAHAAIAGIAQETLVLGNAGAEHQGAPGSNLVCVIARGAAP</sequence>
<dbReference type="GO" id="GO:0016812">
    <property type="term" value="F:hydrolase activity, acting on carbon-nitrogen (but not peptide) bonds, in cyclic amides"/>
    <property type="evidence" value="ECO:0007669"/>
    <property type="project" value="UniProtKB-UniRule"/>
</dbReference>
<evidence type="ECO:0000313" key="6">
    <source>
        <dbReference type="Proteomes" id="UP000475385"/>
    </source>
</evidence>
<feature type="active site" evidence="4">
    <location>
        <position position="158"/>
    </location>
</feature>
<feature type="region of interest" description="RU B" evidence="4">
    <location>
        <begin position="108"/>
        <end position="245"/>
    </location>
</feature>
<comment type="similarity">
    <text evidence="1 4">Belongs to the cyclic amide hydrolase (CyAH) family.</text>
</comment>
<dbReference type="Gene3D" id="3.30.1330.180">
    <property type="entry name" value="Cyanuric acid hydrolase/Barbiturase, RU B"/>
    <property type="match status" value="1"/>
</dbReference>